<feature type="chain" id="PRO_5009533041" description="Peptidase M50 domain-containing protein" evidence="2">
    <location>
        <begin position="24"/>
        <end position="240"/>
    </location>
</feature>
<evidence type="ECO:0000313" key="4">
    <source>
        <dbReference type="Proteomes" id="UP000177088"/>
    </source>
</evidence>
<evidence type="ECO:0000313" key="3">
    <source>
        <dbReference type="EMBL" id="OGL74547.1"/>
    </source>
</evidence>
<evidence type="ECO:0000256" key="2">
    <source>
        <dbReference type="SAM" id="SignalP"/>
    </source>
</evidence>
<protein>
    <recommendedName>
        <fullName evidence="5">Peptidase M50 domain-containing protein</fullName>
    </recommendedName>
</protein>
<keyword evidence="1" id="KW-0472">Membrane</keyword>
<gene>
    <name evidence="3" type="ORF">A3C96_01290</name>
</gene>
<organism evidence="3 4">
    <name type="scientific">Candidatus Uhrbacteria bacterium RIFCSPHIGHO2_02_FULL_60_10</name>
    <dbReference type="NCBI Taxonomy" id="1802392"/>
    <lineage>
        <taxon>Bacteria</taxon>
        <taxon>Candidatus Uhriibacteriota</taxon>
    </lineage>
</organism>
<dbReference type="AlphaFoldDB" id="A0A1F7UA06"/>
<keyword evidence="1" id="KW-0812">Transmembrane</keyword>
<sequence length="240" mass="25952">MSRNISIAVAVATVTLISAVGHAGNKAADDRQQEYEWRPRTARLLTNLAALPAYALTQDFLHEGSHALWAVVQGHEVTAFKPYPHFEDYGGQHHFLFGSMAVAGVLTKQQEALMLAGPTITDLTIFTASDLLLTYGVSADAWYAPIIFMAGMLWPTIDWITTMNAWSPNTDVNRFCRLTGTNRVALTVVGDALIAVAVWRLLHHGKSIFLTKEPTAASRAVTVAPVIGGTFTGLALAGTF</sequence>
<dbReference type="EMBL" id="MGEA01000016">
    <property type="protein sequence ID" value="OGL74547.1"/>
    <property type="molecule type" value="Genomic_DNA"/>
</dbReference>
<accession>A0A1F7UA06</accession>
<name>A0A1F7UA06_9BACT</name>
<reference evidence="3 4" key="1">
    <citation type="journal article" date="2016" name="Nat. Commun.">
        <title>Thousands of microbial genomes shed light on interconnected biogeochemical processes in an aquifer system.</title>
        <authorList>
            <person name="Anantharaman K."/>
            <person name="Brown C.T."/>
            <person name="Hug L.A."/>
            <person name="Sharon I."/>
            <person name="Castelle C.J."/>
            <person name="Probst A.J."/>
            <person name="Thomas B.C."/>
            <person name="Singh A."/>
            <person name="Wilkins M.J."/>
            <person name="Karaoz U."/>
            <person name="Brodie E.L."/>
            <person name="Williams K.H."/>
            <person name="Hubbard S.S."/>
            <person name="Banfield J.F."/>
        </authorList>
    </citation>
    <scope>NUCLEOTIDE SEQUENCE [LARGE SCALE GENOMIC DNA]</scope>
</reference>
<keyword evidence="1" id="KW-1133">Transmembrane helix</keyword>
<evidence type="ECO:0008006" key="5">
    <source>
        <dbReference type="Google" id="ProtNLM"/>
    </source>
</evidence>
<feature type="transmembrane region" description="Helical" evidence="1">
    <location>
        <begin position="184"/>
        <end position="202"/>
    </location>
</feature>
<dbReference type="Proteomes" id="UP000177088">
    <property type="component" value="Unassembled WGS sequence"/>
</dbReference>
<evidence type="ECO:0000256" key="1">
    <source>
        <dbReference type="SAM" id="Phobius"/>
    </source>
</evidence>
<proteinExistence type="predicted"/>
<feature type="signal peptide" evidence="2">
    <location>
        <begin position="1"/>
        <end position="23"/>
    </location>
</feature>
<comment type="caution">
    <text evidence="3">The sequence shown here is derived from an EMBL/GenBank/DDBJ whole genome shotgun (WGS) entry which is preliminary data.</text>
</comment>
<keyword evidence="2" id="KW-0732">Signal</keyword>